<feature type="domain" description="Beta/gamma crystallin 'Greek key'" evidence="3">
    <location>
        <begin position="33"/>
        <end position="72"/>
    </location>
</feature>
<dbReference type="RefSeq" id="WP_048117614.1">
    <property type="nucleotide sequence ID" value="NZ_CP009530.1"/>
</dbReference>
<feature type="domain" description="Beta/gamma crystallin 'Greek key'" evidence="3">
    <location>
        <begin position="73"/>
        <end position="115"/>
    </location>
</feature>
<evidence type="ECO:0000256" key="2">
    <source>
        <dbReference type="ARBA" id="ARBA00022737"/>
    </source>
</evidence>
<dbReference type="KEGG" id="mbar:MSBR2_0692"/>
<dbReference type="Proteomes" id="UP000033079">
    <property type="component" value="Chromosome"/>
</dbReference>
<name>A0A0E3QZF0_METBA</name>
<dbReference type="PATRIC" id="fig|1434106.5.peg.861"/>
<accession>A0A0E3QZF0</accession>
<dbReference type="HOGENOM" id="CLU_2103481_0_0_2"/>
<proteinExistence type="inferred from homology"/>
<dbReference type="SMART" id="SM00247">
    <property type="entry name" value="XTALbg"/>
    <property type="match status" value="1"/>
</dbReference>
<dbReference type="Pfam" id="PF00030">
    <property type="entry name" value="Crystall"/>
    <property type="match status" value="1"/>
</dbReference>
<dbReference type="InterPro" id="IPR001064">
    <property type="entry name" value="Beta/gamma_crystallin"/>
</dbReference>
<evidence type="ECO:0000259" key="3">
    <source>
        <dbReference type="PROSITE" id="PS50915"/>
    </source>
</evidence>
<protein>
    <submittedName>
        <fullName evidence="4">Beta/gama crystallin family protein</fullName>
    </submittedName>
</protein>
<dbReference type="PROSITE" id="PS50915">
    <property type="entry name" value="CRYSTALLIN_BETA_GAMMA"/>
    <property type="match status" value="2"/>
</dbReference>
<evidence type="ECO:0000256" key="1">
    <source>
        <dbReference type="ARBA" id="ARBA00009646"/>
    </source>
</evidence>
<organism evidence="4 5">
    <name type="scientific">Methanosarcina barkeri 227</name>
    <dbReference type="NCBI Taxonomy" id="1434106"/>
    <lineage>
        <taxon>Archaea</taxon>
        <taxon>Methanobacteriati</taxon>
        <taxon>Methanobacteriota</taxon>
        <taxon>Stenosarchaea group</taxon>
        <taxon>Methanomicrobia</taxon>
        <taxon>Methanosarcinales</taxon>
        <taxon>Methanosarcinaceae</taxon>
        <taxon>Methanosarcina</taxon>
    </lineage>
</organism>
<dbReference type="Gene3D" id="2.60.20.10">
    <property type="entry name" value="Crystallins"/>
    <property type="match status" value="1"/>
</dbReference>
<gene>
    <name evidence="4" type="ORF">MSBR2_0692</name>
</gene>
<comment type="similarity">
    <text evidence="1">Belongs to the beta/gamma-crystallin family.</text>
</comment>
<dbReference type="InterPro" id="IPR011024">
    <property type="entry name" value="G_crystallin-like"/>
</dbReference>
<reference evidence="4 5" key="1">
    <citation type="submission" date="2014-07" db="EMBL/GenBank/DDBJ databases">
        <title>Methanogenic archaea and the global carbon cycle.</title>
        <authorList>
            <person name="Henriksen J.R."/>
            <person name="Luke J."/>
            <person name="Reinhart S."/>
            <person name="Benedict M.N."/>
            <person name="Youngblut N.D."/>
            <person name="Metcalf M.E."/>
            <person name="Whitaker R.J."/>
            <person name="Metcalf W.W."/>
        </authorList>
    </citation>
    <scope>NUCLEOTIDE SEQUENCE [LARGE SCALE GENOMIC DNA]</scope>
    <source>
        <strain evidence="4 5">227</strain>
    </source>
</reference>
<dbReference type="AlphaFoldDB" id="A0A0E3QZF0"/>
<dbReference type="GeneID" id="24799631"/>
<sequence>MEKEIFDAVRKTLYVLLLAFFMMSATAGTVSAAEVIVYEHVNFGGESFDATSDQPSAGGNLNDKISSIKVKSGTWRFYEYINYGGRYWDLGPGEYASVESVGIPDDSISSFKLVS</sequence>
<keyword evidence="2" id="KW-0677">Repeat</keyword>
<dbReference type="EMBL" id="CP009530">
    <property type="protein sequence ID" value="AKB57208.1"/>
    <property type="molecule type" value="Genomic_DNA"/>
</dbReference>
<evidence type="ECO:0000313" key="4">
    <source>
        <dbReference type="EMBL" id="AKB57208.1"/>
    </source>
</evidence>
<dbReference type="SUPFAM" id="SSF49695">
    <property type="entry name" value="gamma-Crystallin-like"/>
    <property type="match status" value="1"/>
</dbReference>
<evidence type="ECO:0000313" key="5">
    <source>
        <dbReference type="Proteomes" id="UP000033079"/>
    </source>
</evidence>